<sequence length="404" mass="44322">MNIEEIRKDFPILGTTVHDRPLVYLDNAATTQKPACVIDSIRHTYEHQNANIHRGVHLLSQRATEAHENARKYVAEYIGAESPDEIIFTRGTTESINLVATCFTEAFCRPGDEIIFTAMEHHANIVPWQMAAARHGLTLRVAPIDESGQLRIDDLLAMVNSRTRLIAVAHASNVLGTVNPISEITRRAHRAGVHVLVDGAQAIAHTAVNVRELDADFYAFSGHKVYGPNGIGVLYGKRALLEQMPPYQGGGEMIANVTFEKTEYNVLPYKYEAGTPDYVGSVALETALRYVSGIGMADIAAHERSLLDYATEEMMKISGMHIIGTAPEKCGVISFLVGNIHPFDIGTLLDQQGVAIRTGHHCAQPLIDMLGIPGTARLSFAIYTTQQEIDSFITALRKAITILQ</sequence>
<evidence type="ECO:0000313" key="11">
    <source>
        <dbReference type="Proteomes" id="UP000712007"/>
    </source>
</evidence>
<dbReference type="InterPro" id="IPR015422">
    <property type="entry name" value="PyrdxlP-dep_Trfase_small"/>
</dbReference>
<dbReference type="InterPro" id="IPR016454">
    <property type="entry name" value="Cysteine_dSase"/>
</dbReference>
<reference evidence="10" key="1">
    <citation type="submission" date="2020-10" db="EMBL/GenBank/DDBJ databases">
        <authorList>
            <person name="Gilroy R."/>
        </authorList>
    </citation>
    <scope>NUCLEOTIDE SEQUENCE</scope>
    <source>
        <strain evidence="10">3924</strain>
    </source>
</reference>
<comment type="catalytic activity">
    <reaction evidence="8">
        <text>(sulfur carrier)-H + L-cysteine = (sulfur carrier)-SH + L-alanine</text>
        <dbReference type="Rhea" id="RHEA:43892"/>
        <dbReference type="Rhea" id="RHEA-COMP:14737"/>
        <dbReference type="Rhea" id="RHEA-COMP:14739"/>
        <dbReference type="ChEBI" id="CHEBI:29917"/>
        <dbReference type="ChEBI" id="CHEBI:35235"/>
        <dbReference type="ChEBI" id="CHEBI:57972"/>
        <dbReference type="ChEBI" id="CHEBI:64428"/>
        <dbReference type="EC" id="2.8.1.7"/>
    </reaction>
</comment>
<dbReference type="PIRSF" id="PIRSF005572">
    <property type="entry name" value="NifS"/>
    <property type="match status" value="1"/>
</dbReference>
<dbReference type="GO" id="GO:0030170">
    <property type="term" value="F:pyridoxal phosphate binding"/>
    <property type="evidence" value="ECO:0007669"/>
    <property type="project" value="InterPro"/>
</dbReference>
<dbReference type="Gene3D" id="3.90.1150.10">
    <property type="entry name" value="Aspartate Aminotransferase, domain 1"/>
    <property type="match status" value="1"/>
</dbReference>
<accession>A0A940IEN9</accession>
<evidence type="ECO:0000313" key="10">
    <source>
        <dbReference type="EMBL" id="MBO8439920.1"/>
    </source>
</evidence>
<keyword evidence="7" id="KW-0663">Pyridoxal phosphate</keyword>
<dbReference type="GO" id="GO:0006534">
    <property type="term" value="P:cysteine metabolic process"/>
    <property type="evidence" value="ECO:0007669"/>
    <property type="project" value="InterPro"/>
</dbReference>
<dbReference type="GO" id="GO:0031071">
    <property type="term" value="F:cysteine desulfurase activity"/>
    <property type="evidence" value="ECO:0007669"/>
    <property type="project" value="UniProtKB-EC"/>
</dbReference>
<evidence type="ECO:0000256" key="8">
    <source>
        <dbReference type="ARBA" id="ARBA00050776"/>
    </source>
</evidence>
<dbReference type="InterPro" id="IPR015421">
    <property type="entry name" value="PyrdxlP-dep_Trfase_major"/>
</dbReference>
<dbReference type="AlphaFoldDB" id="A0A940IEN9"/>
<comment type="caution">
    <text evidence="10">The sequence shown here is derived from an EMBL/GenBank/DDBJ whole genome shotgun (WGS) entry which is preliminary data.</text>
</comment>
<dbReference type="InterPro" id="IPR010970">
    <property type="entry name" value="Cys_dSase_SufS"/>
</dbReference>
<keyword evidence="6" id="KW-0808">Transferase</keyword>
<protein>
    <recommendedName>
        <fullName evidence="5">Probable cysteine desulfurase</fullName>
        <ecNumber evidence="4">2.8.1.7</ecNumber>
    </recommendedName>
</protein>
<comment type="cofactor">
    <cofactor evidence="1">
        <name>pyridoxal 5'-phosphate</name>
        <dbReference type="ChEBI" id="CHEBI:597326"/>
    </cofactor>
</comment>
<dbReference type="PANTHER" id="PTHR43586">
    <property type="entry name" value="CYSTEINE DESULFURASE"/>
    <property type="match status" value="1"/>
</dbReference>
<dbReference type="PANTHER" id="PTHR43586:SF8">
    <property type="entry name" value="CYSTEINE DESULFURASE 1, CHLOROPLASTIC"/>
    <property type="match status" value="1"/>
</dbReference>
<evidence type="ECO:0000256" key="7">
    <source>
        <dbReference type="ARBA" id="ARBA00022898"/>
    </source>
</evidence>
<name>A0A940IEN9_9BACT</name>
<dbReference type="Gene3D" id="3.40.640.10">
    <property type="entry name" value="Type I PLP-dependent aspartate aminotransferase-like (Major domain)"/>
    <property type="match status" value="1"/>
</dbReference>
<dbReference type="SUPFAM" id="SSF53383">
    <property type="entry name" value="PLP-dependent transferases"/>
    <property type="match status" value="1"/>
</dbReference>
<dbReference type="InterPro" id="IPR015424">
    <property type="entry name" value="PyrdxlP-dep_Trfase"/>
</dbReference>
<dbReference type="EC" id="2.8.1.7" evidence="4"/>
<reference evidence="10" key="2">
    <citation type="journal article" date="2021" name="PeerJ">
        <title>Extensive microbial diversity within the chicken gut microbiome revealed by metagenomics and culture.</title>
        <authorList>
            <person name="Gilroy R."/>
            <person name="Ravi A."/>
            <person name="Getino M."/>
            <person name="Pursley I."/>
            <person name="Horton D.L."/>
            <person name="Alikhan N.F."/>
            <person name="Baker D."/>
            <person name="Gharbi K."/>
            <person name="Hall N."/>
            <person name="Watson M."/>
            <person name="Adriaenssens E.M."/>
            <person name="Foster-Nyarko E."/>
            <person name="Jarju S."/>
            <person name="Secka A."/>
            <person name="Antonio M."/>
            <person name="Oren A."/>
            <person name="Chaudhuri R.R."/>
            <person name="La Ragione R."/>
            <person name="Hildebrand F."/>
            <person name="Pallen M.J."/>
        </authorList>
    </citation>
    <scope>NUCLEOTIDE SEQUENCE</scope>
    <source>
        <strain evidence="10">3924</strain>
    </source>
</reference>
<dbReference type="Proteomes" id="UP000712007">
    <property type="component" value="Unassembled WGS sequence"/>
</dbReference>
<dbReference type="NCBIfam" id="TIGR01979">
    <property type="entry name" value="sufS"/>
    <property type="match status" value="1"/>
</dbReference>
<evidence type="ECO:0000256" key="2">
    <source>
        <dbReference type="ARBA" id="ARBA00002824"/>
    </source>
</evidence>
<evidence type="ECO:0000256" key="5">
    <source>
        <dbReference type="ARBA" id="ARBA00021850"/>
    </source>
</evidence>
<dbReference type="InterPro" id="IPR000192">
    <property type="entry name" value="Aminotrans_V_dom"/>
</dbReference>
<comment type="function">
    <text evidence="2">Catalyzes the removal of elemental sulfur and selenium atoms from L-cysteine, L-cystine, L-selenocysteine, and L-selenocystine to produce L-alanine.</text>
</comment>
<evidence type="ECO:0000259" key="9">
    <source>
        <dbReference type="Pfam" id="PF00266"/>
    </source>
</evidence>
<dbReference type="EMBL" id="JADIMV010000077">
    <property type="protein sequence ID" value="MBO8439920.1"/>
    <property type="molecule type" value="Genomic_DNA"/>
</dbReference>
<proteinExistence type="inferred from homology"/>
<dbReference type="Pfam" id="PF00266">
    <property type="entry name" value="Aminotran_5"/>
    <property type="match status" value="1"/>
</dbReference>
<organism evidence="10 11">
    <name type="scientific">Candidatus Aphodosoma intestinipullorum</name>
    <dbReference type="NCBI Taxonomy" id="2840674"/>
    <lineage>
        <taxon>Bacteria</taxon>
        <taxon>Pseudomonadati</taxon>
        <taxon>Bacteroidota</taxon>
        <taxon>Bacteroidia</taxon>
        <taxon>Bacteroidales</taxon>
        <taxon>Candidatus Aphodosoma</taxon>
    </lineage>
</organism>
<evidence type="ECO:0000256" key="1">
    <source>
        <dbReference type="ARBA" id="ARBA00001933"/>
    </source>
</evidence>
<evidence type="ECO:0000256" key="4">
    <source>
        <dbReference type="ARBA" id="ARBA00012239"/>
    </source>
</evidence>
<evidence type="ECO:0000256" key="6">
    <source>
        <dbReference type="ARBA" id="ARBA00022679"/>
    </source>
</evidence>
<comment type="similarity">
    <text evidence="3">Belongs to the class-V pyridoxal-phosphate-dependent aminotransferase family. Csd subfamily.</text>
</comment>
<gene>
    <name evidence="10" type="ORF">IAC51_04640</name>
</gene>
<evidence type="ECO:0000256" key="3">
    <source>
        <dbReference type="ARBA" id="ARBA00010447"/>
    </source>
</evidence>
<feature type="domain" description="Aminotransferase class V" evidence="9">
    <location>
        <begin position="23"/>
        <end position="392"/>
    </location>
</feature>
<dbReference type="CDD" id="cd06453">
    <property type="entry name" value="SufS_like"/>
    <property type="match status" value="1"/>
</dbReference>